<evidence type="ECO:0000313" key="3">
    <source>
        <dbReference type="Proteomes" id="UP000268727"/>
    </source>
</evidence>
<evidence type="ECO:0000313" key="2">
    <source>
        <dbReference type="EMBL" id="ROP35556.1"/>
    </source>
</evidence>
<keyword evidence="3" id="KW-1185">Reference proteome</keyword>
<feature type="region of interest" description="Disordered" evidence="1">
    <location>
        <begin position="1"/>
        <end position="22"/>
    </location>
</feature>
<accession>A0A3N1GZL5</accession>
<comment type="caution">
    <text evidence="2">The sequence shown here is derived from an EMBL/GenBank/DDBJ whole genome shotgun (WGS) entry which is preliminary data.</text>
</comment>
<organism evidence="2 3">
    <name type="scientific">Saccharothrix texasensis</name>
    <dbReference type="NCBI Taxonomy" id="103734"/>
    <lineage>
        <taxon>Bacteria</taxon>
        <taxon>Bacillati</taxon>
        <taxon>Actinomycetota</taxon>
        <taxon>Actinomycetes</taxon>
        <taxon>Pseudonocardiales</taxon>
        <taxon>Pseudonocardiaceae</taxon>
        <taxon>Saccharothrix</taxon>
    </lineage>
</organism>
<sequence length="67" mass="7238">MARAHAVPALSTWTTEPTTHRCATSESRANTLLLSKQPWHALQHATINPSRIGTITKTALVPDNAGH</sequence>
<feature type="compositionally biased region" description="Polar residues" evidence="1">
    <location>
        <begin position="11"/>
        <end position="22"/>
    </location>
</feature>
<reference evidence="2 3" key="1">
    <citation type="submission" date="2018-11" db="EMBL/GenBank/DDBJ databases">
        <title>Sequencing the genomes of 1000 actinobacteria strains.</title>
        <authorList>
            <person name="Klenk H.-P."/>
        </authorList>
    </citation>
    <scope>NUCLEOTIDE SEQUENCE [LARGE SCALE GENOMIC DNA]</scope>
    <source>
        <strain evidence="2 3">DSM 44231</strain>
    </source>
</reference>
<proteinExistence type="predicted"/>
<protein>
    <submittedName>
        <fullName evidence="2">Uncharacterized protein</fullName>
    </submittedName>
</protein>
<dbReference type="Proteomes" id="UP000268727">
    <property type="component" value="Unassembled WGS sequence"/>
</dbReference>
<name>A0A3N1GZL5_9PSEU</name>
<dbReference type="AlphaFoldDB" id="A0A3N1GZL5"/>
<evidence type="ECO:0000256" key="1">
    <source>
        <dbReference type="SAM" id="MobiDB-lite"/>
    </source>
</evidence>
<dbReference type="EMBL" id="RJKM01000001">
    <property type="protein sequence ID" value="ROP35556.1"/>
    <property type="molecule type" value="Genomic_DNA"/>
</dbReference>
<gene>
    <name evidence="2" type="ORF">EDD40_0788</name>
</gene>